<gene>
    <name evidence="4" type="ORF">GCM10007935_01280</name>
</gene>
<evidence type="ECO:0000313" key="4">
    <source>
        <dbReference type="EMBL" id="GLS12702.1"/>
    </source>
</evidence>
<dbReference type="InterPro" id="IPR006016">
    <property type="entry name" value="UspA"/>
</dbReference>
<dbReference type="PRINTS" id="PR01438">
    <property type="entry name" value="UNVRSLSTRESS"/>
</dbReference>
<sequence length="147" mass="15873">MYKRILVATDGSKLSNLAVEHAIGLADITGAEIVAVKVVPRYPQTYFEGGVALAAAEVAKIEKQWQDEAMEAVNAVKAAGQKREVKVKPITVKSDLIAEAIISAAKRNKVDLIVMASHGRKGLKRLLLGSETQQVLTHSHIPVLVLR</sequence>
<feature type="domain" description="UspA" evidence="3">
    <location>
        <begin position="1"/>
        <end position="147"/>
    </location>
</feature>
<dbReference type="PANTHER" id="PTHR46268:SF15">
    <property type="entry name" value="UNIVERSAL STRESS PROTEIN HP_0031"/>
    <property type="match status" value="1"/>
</dbReference>
<dbReference type="SUPFAM" id="SSF52402">
    <property type="entry name" value="Adenine nucleotide alpha hydrolases-like"/>
    <property type="match status" value="1"/>
</dbReference>
<proteinExistence type="inferred from homology"/>
<evidence type="ECO:0000256" key="1">
    <source>
        <dbReference type="ARBA" id="ARBA00008791"/>
    </source>
</evidence>
<dbReference type="InterPro" id="IPR014729">
    <property type="entry name" value="Rossmann-like_a/b/a_fold"/>
</dbReference>
<dbReference type="Proteomes" id="UP001156903">
    <property type="component" value="Unassembled WGS sequence"/>
</dbReference>
<dbReference type="CDD" id="cd00293">
    <property type="entry name" value="USP-like"/>
    <property type="match status" value="1"/>
</dbReference>
<keyword evidence="5" id="KW-1185">Reference proteome</keyword>
<comment type="caution">
    <text evidence="4">The sequence shown here is derived from an EMBL/GenBank/DDBJ whole genome shotgun (WGS) entry which is preliminary data.</text>
</comment>
<evidence type="ECO:0000313" key="5">
    <source>
        <dbReference type="Proteomes" id="UP001156903"/>
    </source>
</evidence>
<dbReference type="EMBL" id="BSPB01000001">
    <property type="protein sequence ID" value="GLS12702.1"/>
    <property type="molecule type" value="Genomic_DNA"/>
</dbReference>
<dbReference type="PIRSF" id="PIRSF006276">
    <property type="entry name" value="UspA"/>
    <property type="match status" value="1"/>
</dbReference>
<comment type="subcellular location">
    <subcellularLocation>
        <location evidence="2">Cytoplasm</location>
    </subcellularLocation>
</comment>
<dbReference type="RefSeq" id="WP_284306199.1">
    <property type="nucleotide sequence ID" value="NZ_BSPB01000001.1"/>
</dbReference>
<dbReference type="Pfam" id="PF00582">
    <property type="entry name" value="Usp"/>
    <property type="match status" value="1"/>
</dbReference>
<dbReference type="InterPro" id="IPR006015">
    <property type="entry name" value="Universal_stress_UspA"/>
</dbReference>
<evidence type="ECO:0000256" key="2">
    <source>
        <dbReference type="PIRNR" id="PIRNR006276"/>
    </source>
</evidence>
<reference evidence="5" key="1">
    <citation type="journal article" date="2019" name="Int. J. Syst. Evol. Microbiol.">
        <title>The Global Catalogue of Microorganisms (GCM) 10K type strain sequencing project: providing services to taxonomists for standard genome sequencing and annotation.</title>
        <authorList>
            <consortium name="The Broad Institute Genomics Platform"/>
            <consortium name="The Broad Institute Genome Sequencing Center for Infectious Disease"/>
            <person name="Wu L."/>
            <person name="Ma J."/>
        </authorList>
    </citation>
    <scope>NUCLEOTIDE SEQUENCE [LARGE SCALE GENOMIC DNA]</scope>
    <source>
        <strain evidence="5">NBRC 109341</strain>
    </source>
</reference>
<keyword evidence="2" id="KW-0963">Cytoplasm</keyword>
<accession>A0ABQ6C3A1</accession>
<protein>
    <recommendedName>
        <fullName evidence="2">Universal stress protein</fullName>
    </recommendedName>
</protein>
<comment type="similarity">
    <text evidence="1 2">Belongs to the universal stress protein A family.</text>
</comment>
<evidence type="ECO:0000259" key="3">
    <source>
        <dbReference type="Pfam" id="PF00582"/>
    </source>
</evidence>
<dbReference type="Gene3D" id="3.40.50.620">
    <property type="entry name" value="HUPs"/>
    <property type="match status" value="1"/>
</dbReference>
<organism evidence="4 5">
    <name type="scientific">Hydrogenophaga electricum</name>
    <dbReference type="NCBI Taxonomy" id="1230953"/>
    <lineage>
        <taxon>Bacteria</taxon>
        <taxon>Pseudomonadati</taxon>
        <taxon>Pseudomonadota</taxon>
        <taxon>Betaproteobacteria</taxon>
        <taxon>Burkholderiales</taxon>
        <taxon>Comamonadaceae</taxon>
        <taxon>Hydrogenophaga</taxon>
    </lineage>
</organism>
<name>A0ABQ6C3A1_9BURK</name>
<dbReference type="PANTHER" id="PTHR46268">
    <property type="entry name" value="STRESS RESPONSE PROTEIN NHAX"/>
    <property type="match status" value="1"/>
</dbReference>